<dbReference type="GO" id="GO:0003700">
    <property type="term" value="F:DNA-binding transcription factor activity"/>
    <property type="evidence" value="ECO:0007669"/>
    <property type="project" value="TreeGrafter"/>
</dbReference>
<dbReference type="Proteomes" id="UP000186917">
    <property type="component" value="Unassembled WGS sequence"/>
</dbReference>
<gene>
    <name evidence="2" type="ORF">SAMN05421788_101505</name>
</gene>
<dbReference type="PROSITE" id="PS50042">
    <property type="entry name" value="CNMP_BINDING_3"/>
    <property type="match status" value="1"/>
</dbReference>
<reference evidence="3" key="1">
    <citation type="submission" date="2017-01" db="EMBL/GenBank/DDBJ databases">
        <authorList>
            <person name="Varghese N."/>
            <person name="Submissions S."/>
        </authorList>
    </citation>
    <scope>NUCLEOTIDE SEQUENCE [LARGE SCALE GENOMIC DNA]</scope>
    <source>
        <strain evidence="3">DSM 21054</strain>
    </source>
</reference>
<evidence type="ECO:0000313" key="3">
    <source>
        <dbReference type="Proteomes" id="UP000186917"/>
    </source>
</evidence>
<name>A0A173MNV4_9BACT</name>
<protein>
    <submittedName>
        <fullName evidence="2">cAMP-binding domain of CRP or a regulatory subunit of cAMP-dependent protein kinases</fullName>
    </submittedName>
</protein>
<sequence length="193" mass="22464">MNNPHFLTTIFTHKYFTREEQDRILAQFARVEFARNDFLLREGSIAVRHWFIESGFVRSYVTDAEGKDISTQFYAAGDIVIDWASLFLQQATRENIQALTDCVCWQVNYADFQQLFHGMEAFREQGRARLAGSYFALKNHSISLIADQAKQRYKQLLQEKPHILQHVSLKHIASYLGITDTSLSRIRKEIAEE</sequence>
<dbReference type="InterPro" id="IPR014710">
    <property type="entry name" value="RmlC-like_jellyroll"/>
</dbReference>
<dbReference type="AlphaFoldDB" id="A0A173MNV4"/>
<dbReference type="SUPFAM" id="SSF51206">
    <property type="entry name" value="cAMP-binding domain-like"/>
    <property type="match status" value="1"/>
</dbReference>
<dbReference type="InterPro" id="IPR000595">
    <property type="entry name" value="cNMP-bd_dom"/>
</dbReference>
<dbReference type="InterPro" id="IPR050397">
    <property type="entry name" value="Env_Response_Regulators"/>
</dbReference>
<dbReference type="InterPro" id="IPR018490">
    <property type="entry name" value="cNMP-bd_dom_sf"/>
</dbReference>
<dbReference type="Pfam" id="PF00027">
    <property type="entry name" value="cNMP_binding"/>
    <property type="match status" value="1"/>
</dbReference>
<dbReference type="OrthoDB" id="1044733at2"/>
<dbReference type="SMART" id="SM00100">
    <property type="entry name" value="cNMP"/>
    <property type="match status" value="1"/>
</dbReference>
<dbReference type="CDD" id="cd00038">
    <property type="entry name" value="CAP_ED"/>
    <property type="match status" value="1"/>
</dbReference>
<evidence type="ECO:0000259" key="1">
    <source>
        <dbReference type="PROSITE" id="PS50042"/>
    </source>
</evidence>
<dbReference type="Gene3D" id="2.60.120.10">
    <property type="entry name" value="Jelly Rolls"/>
    <property type="match status" value="1"/>
</dbReference>
<dbReference type="PANTHER" id="PTHR24567">
    <property type="entry name" value="CRP FAMILY TRANSCRIPTIONAL REGULATORY PROTEIN"/>
    <property type="match status" value="1"/>
</dbReference>
<accession>A0A173MNV4</accession>
<dbReference type="KEGG" id="fln:FLA_5105"/>
<dbReference type="EMBL" id="FTOR01000001">
    <property type="protein sequence ID" value="SIS66608.1"/>
    <property type="molecule type" value="Genomic_DNA"/>
</dbReference>
<dbReference type="RefSeq" id="WP_076375338.1">
    <property type="nucleotide sequence ID" value="NZ_AP017422.1"/>
</dbReference>
<proteinExistence type="predicted"/>
<dbReference type="GO" id="GO:0005829">
    <property type="term" value="C:cytosol"/>
    <property type="evidence" value="ECO:0007669"/>
    <property type="project" value="TreeGrafter"/>
</dbReference>
<feature type="domain" description="Cyclic nucleotide-binding" evidence="1">
    <location>
        <begin position="12"/>
        <end position="116"/>
    </location>
</feature>
<keyword evidence="2" id="KW-0418">Kinase</keyword>
<dbReference type="PANTHER" id="PTHR24567:SF76">
    <property type="entry name" value="CYCLIC NUCLEOTIDE-BINDING DOMAIN PROTEIN"/>
    <property type="match status" value="1"/>
</dbReference>
<keyword evidence="3" id="KW-1185">Reference proteome</keyword>
<evidence type="ECO:0000313" key="2">
    <source>
        <dbReference type="EMBL" id="SIS66608.1"/>
    </source>
</evidence>
<dbReference type="GO" id="GO:0016301">
    <property type="term" value="F:kinase activity"/>
    <property type="evidence" value="ECO:0007669"/>
    <property type="project" value="UniProtKB-KW"/>
</dbReference>
<organism evidence="2 3">
    <name type="scientific">Filimonas lacunae</name>
    <dbReference type="NCBI Taxonomy" id="477680"/>
    <lineage>
        <taxon>Bacteria</taxon>
        <taxon>Pseudomonadati</taxon>
        <taxon>Bacteroidota</taxon>
        <taxon>Chitinophagia</taxon>
        <taxon>Chitinophagales</taxon>
        <taxon>Chitinophagaceae</taxon>
        <taxon>Filimonas</taxon>
    </lineage>
</organism>
<dbReference type="STRING" id="477680.SAMN05421788_101505"/>
<keyword evidence="2" id="KW-0808">Transferase</keyword>